<dbReference type="GO" id="GO:0006629">
    <property type="term" value="P:lipid metabolic process"/>
    <property type="evidence" value="ECO:0007669"/>
    <property type="project" value="InterPro"/>
</dbReference>
<name>A0AAV2SZ58_CALDB</name>
<dbReference type="SUPFAM" id="SSF53474">
    <property type="entry name" value="alpha/beta-Hydrolases"/>
    <property type="match status" value="1"/>
</dbReference>
<evidence type="ECO:0000313" key="3">
    <source>
        <dbReference type="Proteomes" id="UP001497525"/>
    </source>
</evidence>
<dbReference type="InterPro" id="IPR029058">
    <property type="entry name" value="AB_hydrolase_fold"/>
</dbReference>
<dbReference type="GO" id="GO:0008374">
    <property type="term" value="F:O-acyltransferase activity"/>
    <property type="evidence" value="ECO:0007669"/>
    <property type="project" value="InterPro"/>
</dbReference>
<evidence type="ECO:0000313" key="2">
    <source>
        <dbReference type="EMBL" id="CAL5130209.1"/>
    </source>
</evidence>
<dbReference type="AlphaFoldDB" id="A0AAV2SZ58"/>
<dbReference type="InterPro" id="IPR003386">
    <property type="entry name" value="LACT/PDAT_acylTrfase"/>
</dbReference>
<gene>
    <name evidence="2" type="ORF">CDAUBV1_LOCUS1639</name>
</gene>
<proteinExistence type="predicted"/>
<protein>
    <recommendedName>
        <fullName evidence="4">Group XV phospholipase A2</fullName>
    </recommendedName>
</protein>
<organism evidence="2 3">
    <name type="scientific">Calicophoron daubneyi</name>
    <name type="common">Rumen fluke</name>
    <name type="synonym">Paramphistomum daubneyi</name>
    <dbReference type="NCBI Taxonomy" id="300641"/>
    <lineage>
        <taxon>Eukaryota</taxon>
        <taxon>Metazoa</taxon>
        <taxon>Spiralia</taxon>
        <taxon>Lophotrochozoa</taxon>
        <taxon>Platyhelminthes</taxon>
        <taxon>Trematoda</taxon>
        <taxon>Digenea</taxon>
        <taxon>Plagiorchiida</taxon>
        <taxon>Pronocephalata</taxon>
        <taxon>Paramphistomoidea</taxon>
        <taxon>Paramphistomidae</taxon>
        <taxon>Calicophoron</taxon>
    </lineage>
</organism>
<feature type="chain" id="PRO_5043291163" description="Group XV phospholipase A2" evidence="1">
    <location>
        <begin position="22"/>
        <end position="397"/>
    </location>
</feature>
<dbReference type="EMBL" id="CAXLJL010000058">
    <property type="protein sequence ID" value="CAL5130208.1"/>
    <property type="molecule type" value="Genomic_DNA"/>
</dbReference>
<dbReference type="EMBL" id="CAXLJL010000058">
    <property type="protein sequence ID" value="CAL5130207.1"/>
    <property type="molecule type" value="Genomic_DNA"/>
</dbReference>
<sequence length="397" mass="44837">MKQFVILVLLVIAFGSEYIRAVTHKTPKHPLVLIPGIIGSRLSVSDPGKAGSEEEVIWVNLKYLLNTRGMMEKLKLIYDPISGEFVSNPKYVITVPGWGEVYTISILDSQNRTIVSYYYPLVKELMKDPFMVPNVTLRGAPYDFRIDPRTNKDFVPKLKQLIEETYTRNGNRRVVLFAHSMGSIVAVRFLNAMTVEWKQKYIETFVTVNGANGGTVKALKVLVSGDNFGAIIIDPLLCRSTGRTFPTIYTMLPDPRLFGPNKYLIRTPKANYSAHDYKKLFRDIHYDIGYEIWRNATMEMDALSEPTGVDNMYCIYSSELSTTEELRYSKPTGSGASFPDQMPDLTFGDGDGTVNLQSLEFCKKWTNAKHVHILGKSHNGILGSSKLHNLLWEILGQ</sequence>
<dbReference type="Pfam" id="PF02450">
    <property type="entry name" value="LCAT"/>
    <property type="match status" value="2"/>
</dbReference>
<feature type="signal peptide" evidence="1">
    <location>
        <begin position="1"/>
        <end position="21"/>
    </location>
</feature>
<dbReference type="PANTHER" id="PTHR11440">
    <property type="entry name" value="LECITHIN-CHOLESTEROL ACYLTRANSFERASE-RELATED"/>
    <property type="match status" value="1"/>
</dbReference>
<keyword evidence="1" id="KW-0732">Signal</keyword>
<dbReference type="EMBL" id="CAXLJL010000058">
    <property type="protein sequence ID" value="CAL5130209.1"/>
    <property type="molecule type" value="Genomic_DNA"/>
</dbReference>
<comment type="caution">
    <text evidence="2">The sequence shown here is derived from an EMBL/GenBank/DDBJ whole genome shotgun (WGS) entry which is preliminary data.</text>
</comment>
<evidence type="ECO:0000256" key="1">
    <source>
        <dbReference type="SAM" id="SignalP"/>
    </source>
</evidence>
<accession>A0AAV2SZ58</accession>
<reference evidence="2" key="1">
    <citation type="submission" date="2024-06" db="EMBL/GenBank/DDBJ databases">
        <authorList>
            <person name="Liu X."/>
            <person name="Lenzi L."/>
            <person name="Haldenby T S."/>
            <person name="Uol C."/>
        </authorList>
    </citation>
    <scope>NUCLEOTIDE SEQUENCE</scope>
</reference>
<evidence type="ECO:0008006" key="4">
    <source>
        <dbReference type="Google" id="ProtNLM"/>
    </source>
</evidence>
<dbReference type="Gene3D" id="3.40.50.1820">
    <property type="entry name" value="alpha/beta hydrolase"/>
    <property type="match status" value="2"/>
</dbReference>
<dbReference type="Proteomes" id="UP001497525">
    <property type="component" value="Unassembled WGS sequence"/>
</dbReference>